<gene>
    <name evidence="1" type="ORF">pHRC017_0630</name>
</gene>
<sequence>MSRTTNENKMAAQRSFYLQGGIGKSKQELVKASIEVGGQQSG</sequence>
<dbReference type="EMBL" id="JQ665880">
    <property type="protein sequence ID" value="AFJ91629.1"/>
    <property type="molecule type" value="Genomic_DNA"/>
</dbReference>
<proteinExistence type="predicted"/>
<organism evidence="1">
    <name type="scientific">Rhizobium meliloti</name>
    <name type="common">Ensifer meliloti</name>
    <name type="synonym">Sinorhizobium meliloti</name>
    <dbReference type="NCBI Taxonomy" id="382"/>
    <lineage>
        <taxon>Bacteria</taxon>
        <taxon>Pseudomonadati</taxon>
        <taxon>Pseudomonadota</taxon>
        <taxon>Alphaproteobacteria</taxon>
        <taxon>Hyphomicrobiales</taxon>
        <taxon>Rhizobiaceae</taxon>
        <taxon>Sinorhizobium/Ensifer group</taxon>
        <taxon>Sinorhizobium</taxon>
    </lineage>
</organism>
<evidence type="ECO:0000313" key="1">
    <source>
        <dbReference type="EMBL" id="AFJ91629.1"/>
    </source>
</evidence>
<dbReference type="AlphaFoldDB" id="I2E2B1"/>
<accession>I2E2B1</accession>
<keyword evidence="1" id="KW-0614">Plasmid</keyword>
<protein>
    <submittedName>
        <fullName evidence="1">Uncharacterized protein</fullName>
    </submittedName>
</protein>
<geneLocation type="plasmid" evidence="1">
    <name>pHRC017</name>
</geneLocation>
<reference evidence="1" key="1">
    <citation type="journal article" date="2012" name="Mol. Plant Microbe Interact.">
        <title>Rhizobial plasmids that cause impaired symbiotic nitrogen fixation and enhanced host invasion.</title>
        <authorList>
            <person name="Crook M.B."/>
            <person name="Lindsay D.P."/>
            <person name="Biggs M.B."/>
            <person name="Bentley J.S."/>
            <person name="Price J.C."/>
            <person name="Clement S.C."/>
            <person name="Clement M.J."/>
            <person name="Long S.R."/>
            <person name="Griffitts J.S."/>
        </authorList>
    </citation>
    <scope>NUCLEOTIDE SEQUENCE</scope>
    <source>
        <strain evidence="1">C017</strain>
        <plasmid evidence="1">pHRC017</plasmid>
    </source>
</reference>
<name>I2E2B1_RHIML</name>